<evidence type="ECO:0000313" key="2">
    <source>
        <dbReference type="Proteomes" id="UP000823844"/>
    </source>
</evidence>
<name>A0A9E2KRQ1_9LACO</name>
<dbReference type="Proteomes" id="UP000823844">
    <property type="component" value="Unassembled WGS sequence"/>
</dbReference>
<reference evidence="1" key="2">
    <citation type="submission" date="2021-04" db="EMBL/GenBank/DDBJ databases">
        <authorList>
            <person name="Gilroy R."/>
        </authorList>
    </citation>
    <scope>NUCLEOTIDE SEQUENCE</scope>
    <source>
        <strain evidence="1">F6-686</strain>
    </source>
</reference>
<proteinExistence type="predicted"/>
<accession>A0A9E2KRQ1</accession>
<organism evidence="1 2">
    <name type="scientific">Candidatus Lactobacillus pullistercoris</name>
    <dbReference type="NCBI Taxonomy" id="2838636"/>
    <lineage>
        <taxon>Bacteria</taxon>
        <taxon>Bacillati</taxon>
        <taxon>Bacillota</taxon>
        <taxon>Bacilli</taxon>
        <taxon>Lactobacillales</taxon>
        <taxon>Lactobacillaceae</taxon>
        <taxon>Lactobacillus</taxon>
    </lineage>
</organism>
<protein>
    <submittedName>
        <fullName evidence="1">Type II toxin-antitoxin system HicA family toxin</fullName>
    </submittedName>
</protein>
<comment type="caution">
    <text evidence="1">The sequence shown here is derived from an EMBL/GenBank/DDBJ whole genome shotgun (WGS) entry which is preliminary data.</text>
</comment>
<dbReference type="AlphaFoldDB" id="A0A9E2KRQ1"/>
<evidence type="ECO:0000313" key="1">
    <source>
        <dbReference type="EMBL" id="MBU3828028.1"/>
    </source>
</evidence>
<dbReference type="EMBL" id="JAHLFT010000031">
    <property type="protein sequence ID" value="MBU3828028.1"/>
    <property type="molecule type" value="Genomic_DNA"/>
</dbReference>
<sequence length="84" mass="10067">MNNKKKLLSRLYSNPTDFTYHEARTLLTLLGFTKYNKGKTSGSRIMFLKNNIPIYLHKPHSRKELLHYQIKELQEKIMELKKDE</sequence>
<gene>
    <name evidence="1" type="ORF">H9806_02575</name>
</gene>
<reference evidence="1" key="1">
    <citation type="journal article" date="2021" name="PeerJ">
        <title>Extensive microbial diversity within the chicken gut microbiome revealed by metagenomics and culture.</title>
        <authorList>
            <person name="Gilroy R."/>
            <person name="Ravi A."/>
            <person name="Getino M."/>
            <person name="Pursley I."/>
            <person name="Horton D.L."/>
            <person name="Alikhan N.F."/>
            <person name="Baker D."/>
            <person name="Gharbi K."/>
            <person name="Hall N."/>
            <person name="Watson M."/>
            <person name="Adriaenssens E.M."/>
            <person name="Foster-Nyarko E."/>
            <person name="Jarju S."/>
            <person name="Secka A."/>
            <person name="Antonio M."/>
            <person name="Oren A."/>
            <person name="Chaudhuri R.R."/>
            <person name="La Ragione R."/>
            <person name="Hildebrand F."/>
            <person name="Pallen M.J."/>
        </authorList>
    </citation>
    <scope>NUCLEOTIDE SEQUENCE</scope>
    <source>
        <strain evidence="1">F6-686</strain>
    </source>
</reference>